<sequence>MDTTSDNNDLEDTTNEDSTEDNTETLGLRTRKPTAWVRDFVIDIELHDEEELQNLAVFCNNEDPTCYEEAVK</sequence>
<comment type="caution">
    <text evidence="2">The sequence shown here is derived from an EMBL/GenBank/DDBJ whole genome shotgun (WGS) entry which is preliminary data.</text>
</comment>
<organism evidence="2 3">
    <name type="scientific">Trifolium medium</name>
    <dbReference type="NCBI Taxonomy" id="97028"/>
    <lineage>
        <taxon>Eukaryota</taxon>
        <taxon>Viridiplantae</taxon>
        <taxon>Streptophyta</taxon>
        <taxon>Embryophyta</taxon>
        <taxon>Tracheophyta</taxon>
        <taxon>Spermatophyta</taxon>
        <taxon>Magnoliopsida</taxon>
        <taxon>eudicotyledons</taxon>
        <taxon>Gunneridae</taxon>
        <taxon>Pentapetalae</taxon>
        <taxon>rosids</taxon>
        <taxon>fabids</taxon>
        <taxon>Fabales</taxon>
        <taxon>Fabaceae</taxon>
        <taxon>Papilionoideae</taxon>
        <taxon>50 kb inversion clade</taxon>
        <taxon>NPAAA clade</taxon>
        <taxon>Hologalegina</taxon>
        <taxon>IRL clade</taxon>
        <taxon>Trifolieae</taxon>
        <taxon>Trifolium</taxon>
    </lineage>
</organism>
<dbReference type="Proteomes" id="UP000265520">
    <property type="component" value="Unassembled WGS sequence"/>
</dbReference>
<dbReference type="EMBL" id="LXQA010861676">
    <property type="protein sequence ID" value="MCI74475.1"/>
    <property type="molecule type" value="Genomic_DNA"/>
</dbReference>
<feature type="non-terminal residue" evidence="2">
    <location>
        <position position="72"/>
    </location>
</feature>
<evidence type="ECO:0000256" key="1">
    <source>
        <dbReference type="SAM" id="MobiDB-lite"/>
    </source>
</evidence>
<feature type="compositionally biased region" description="Acidic residues" evidence="1">
    <location>
        <begin position="8"/>
        <end position="23"/>
    </location>
</feature>
<accession>A0A392URS7</accession>
<protein>
    <submittedName>
        <fullName evidence="2">Uncharacterized protein</fullName>
    </submittedName>
</protein>
<keyword evidence="3" id="KW-1185">Reference proteome</keyword>
<evidence type="ECO:0000313" key="2">
    <source>
        <dbReference type="EMBL" id="MCI74475.1"/>
    </source>
</evidence>
<dbReference type="AlphaFoldDB" id="A0A392URS7"/>
<name>A0A392URS7_9FABA</name>
<reference evidence="2 3" key="1">
    <citation type="journal article" date="2018" name="Front. Plant Sci.">
        <title>Red Clover (Trifolium pratense) and Zigzag Clover (T. medium) - A Picture of Genomic Similarities and Differences.</title>
        <authorList>
            <person name="Dluhosova J."/>
            <person name="Istvanek J."/>
            <person name="Nedelnik J."/>
            <person name="Repkova J."/>
        </authorList>
    </citation>
    <scope>NUCLEOTIDE SEQUENCE [LARGE SCALE GENOMIC DNA]</scope>
    <source>
        <strain evidence="3">cv. 10/8</strain>
        <tissue evidence="2">Leaf</tissue>
    </source>
</reference>
<evidence type="ECO:0000313" key="3">
    <source>
        <dbReference type="Proteomes" id="UP000265520"/>
    </source>
</evidence>
<feature type="region of interest" description="Disordered" evidence="1">
    <location>
        <begin position="1"/>
        <end position="29"/>
    </location>
</feature>
<proteinExistence type="predicted"/>